<dbReference type="SMART" id="SM00032">
    <property type="entry name" value="CCP"/>
    <property type="match status" value="1"/>
</dbReference>
<dbReference type="InterPro" id="IPR050691">
    <property type="entry name" value="Hyaluronan_bind_Proteoglycan"/>
</dbReference>
<keyword evidence="6 9" id="KW-1015">Disulfide bond</keyword>
<evidence type="ECO:0000259" key="15">
    <source>
        <dbReference type="PROSITE" id="PS50835"/>
    </source>
</evidence>
<dbReference type="InterPro" id="IPR035976">
    <property type="entry name" value="Sushi/SCR/CCP_sf"/>
</dbReference>
<keyword evidence="7" id="KW-0325">Glycoprotein</keyword>
<feature type="compositionally biased region" description="Polar residues" evidence="12">
    <location>
        <begin position="780"/>
        <end position="792"/>
    </location>
</feature>
<keyword evidence="10" id="KW-0768">Sushi</keyword>
<dbReference type="PROSITE" id="PS50835">
    <property type="entry name" value="IG_LIKE"/>
    <property type="match status" value="1"/>
</dbReference>
<evidence type="ECO:0000256" key="8">
    <source>
        <dbReference type="ARBA" id="ARBA00023319"/>
    </source>
</evidence>
<dbReference type="GO" id="GO:0072534">
    <property type="term" value="C:perineuronal net"/>
    <property type="evidence" value="ECO:0007669"/>
    <property type="project" value="TreeGrafter"/>
</dbReference>
<organism evidence="18 19">
    <name type="scientific">Scleropages formosus</name>
    <name type="common">Asian bonytongue</name>
    <name type="synonym">Osteoglossum formosum</name>
    <dbReference type="NCBI Taxonomy" id="113540"/>
    <lineage>
        <taxon>Eukaryota</taxon>
        <taxon>Metazoa</taxon>
        <taxon>Chordata</taxon>
        <taxon>Craniata</taxon>
        <taxon>Vertebrata</taxon>
        <taxon>Euteleostomi</taxon>
        <taxon>Actinopterygii</taxon>
        <taxon>Neopterygii</taxon>
        <taxon>Teleostei</taxon>
        <taxon>Osteoglossocephala</taxon>
        <taxon>Osteoglossomorpha</taxon>
        <taxon>Osteoglossiformes</taxon>
        <taxon>Osteoglossidae</taxon>
        <taxon>Scleropages</taxon>
    </lineage>
</organism>
<dbReference type="PANTHER" id="PTHR22804">
    <property type="entry name" value="AGGRECAN/VERSICAN PROTEOGLYCAN"/>
    <property type="match status" value="1"/>
</dbReference>
<dbReference type="CDD" id="cd03520">
    <property type="entry name" value="Link_domain_CSPGs_modules_2_4"/>
    <property type="match status" value="1"/>
</dbReference>
<feature type="domain" description="Ig-like" evidence="15">
    <location>
        <begin position="4"/>
        <end position="135"/>
    </location>
</feature>
<feature type="disulfide bond" evidence="11">
    <location>
        <begin position="183"/>
        <end position="204"/>
    </location>
</feature>
<dbReference type="STRING" id="113540.ENSSFOP00015012699"/>
<evidence type="ECO:0000313" key="19">
    <source>
        <dbReference type="Proteomes" id="UP000034805"/>
    </source>
</evidence>
<dbReference type="SMART" id="SM00034">
    <property type="entry name" value="CLECT"/>
    <property type="match status" value="1"/>
</dbReference>
<dbReference type="GO" id="GO:0005615">
    <property type="term" value="C:extracellular space"/>
    <property type="evidence" value="ECO:0007669"/>
    <property type="project" value="TreeGrafter"/>
</dbReference>
<reference evidence="18 19" key="1">
    <citation type="submission" date="2015-08" db="EMBL/GenBank/DDBJ databases">
        <title>The genome of the Asian arowana (Scleropages formosus).</title>
        <authorList>
            <person name="Tan M.H."/>
            <person name="Gan H.M."/>
            <person name="Croft L.J."/>
            <person name="Austin C.M."/>
        </authorList>
    </citation>
    <scope>NUCLEOTIDE SEQUENCE [LARGE SCALE GENOMIC DNA]</scope>
    <source>
        <strain evidence="18">Aro1</strain>
    </source>
</reference>
<feature type="domain" description="C-type lectin" evidence="14">
    <location>
        <begin position="1072"/>
        <end position="1186"/>
    </location>
</feature>
<evidence type="ECO:0000256" key="4">
    <source>
        <dbReference type="ARBA" id="ARBA00022737"/>
    </source>
</evidence>
<sequence length="1264" mass="139600">MSYPDDVGLLQVTISKSPPPVATLGGTLTLPCRVSLEKPPASLLPTGRRAVLFEPRVKWSMLSSGREMEILVARGERVKVSEAYKERASLPLYATSPYDLTLQLEGLHHNDSGFYRCEVQQGLEDAHDLVQVKVKGVVFHYRHASGRYAFSFAEAQHACDTIGASMATPEQLLAAYHSGYEQCDAGWLSDQTVRYPIQMPRDGCYGDMDGFPGVRNYGTQDPEELFDVYCYVESIDGEVFHDSTPQRLTLAEARVFCQNAGAQLATTGQLYAAWNDGLDHCSPGWLADGSVRYPIVTPRERCGGTQPGVKTIYRYSNQTGFPEPHTHHDVYCFRDNGSPHTDAPMDYMATEPEDINQDIVTLMNPMEEISLGHVTEHLESEVQGVVESFPVQNVWQSPLPTAVFQGEFQSPENSSSSGAPLPFSQEPHITTDTFETLKEGRTPQQQQPPPSFDKTVHVSVKPGGNPKHYHPMSETNLEHSEPLNKNHSFHESTAGTTLQVPMVTSLKVELRGSKHFQETPEANLHSNDIAETHYDAGDTTHESTQDNFLETTIPTVTSDMPQVYPSHTRDHLEHRTPTPLYGLSESSDTHQETTTSPAELSSYFDHSGRESRRLEDLIVGGFKETMATSVPEGTTTEEKQTTETPVESTVEVLLISSNSYGHSNLSHVSKDMTDHLPTMFTEVGSGEDNQEDDISVSLLTSASPFNISHQISSLPGNLETHAPQTSIPFESEHKEELEEGDLDFTTAPLQEATEGSVEQESEITSEEDVEPTTGPGHFLGNTTHPVQSTKAHSASDEAMTITESLSTSPTSSVSTFEEPGDTKELVLDAKPSSSFKQEEEGVHELTTEASFVGLLVSLLPMELETSNGDTYPSPTAMQVARADVEYSGELLLSSQEQILDSSAETGFSAGPESYSAPITPGYPTVTQSTSIKSLSTTHELLYVASLDEDFLENQTTKTPSQSTVGTSHPKHEFAPTHPPTLGILPDERAVMGRARNVSATWRSPTACDSPGSAVPALPASRCVSDACLDNPCFNGGTCVEERSNAKCLCLPTYGGDFCNIDLERCESGWDKFHGFCYKHFSNRQSWEVAEQQCRLYGAHLVSIMTPEEQDFINGNYKEYQWTGLNDKTIEGDFRWSDGNPLLYENWYKEQPDSYFLSGEDCVVMVWHDGGRWSDVPCNYHLSYTCKKGTSYCGAPPAVRHARIFSKLRTRYETNVPVRYYCVSGFQQKHNPVIRCLPSGKWEEPQIRCIPGESNGTVARLNMGF</sequence>
<evidence type="ECO:0000256" key="3">
    <source>
        <dbReference type="ARBA" id="ARBA00022729"/>
    </source>
</evidence>
<feature type="compositionally biased region" description="Acidic residues" evidence="12">
    <location>
        <begin position="757"/>
        <end position="770"/>
    </location>
</feature>
<dbReference type="InterPro" id="IPR000742">
    <property type="entry name" value="EGF"/>
</dbReference>
<comment type="caution">
    <text evidence="9">Lacks conserved residue(s) required for the propagation of feature annotation.</text>
</comment>
<dbReference type="PROSITE" id="PS01241">
    <property type="entry name" value="LINK_1"/>
    <property type="match status" value="1"/>
</dbReference>
<dbReference type="GO" id="GO:0010001">
    <property type="term" value="P:glial cell differentiation"/>
    <property type="evidence" value="ECO:0007669"/>
    <property type="project" value="TreeGrafter"/>
</dbReference>
<evidence type="ECO:0000256" key="7">
    <source>
        <dbReference type="ARBA" id="ARBA00023180"/>
    </source>
</evidence>
<dbReference type="PANTHER" id="PTHR22804:SF41">
    <property type="entry name" value="BREVICAN CORE PROTEIN"/>
    <property type="match status" value="1"/>
</dbReference>
<feature type="region of interest" description="Disordered" evidence="12">
    <location>
        <begin position="568"/>
        <end position="609"/>
    </location>
</feature>
<dbReference type="GO" id="GO:0007155">
    <property type="term" value="P:cell adhesion"/>
    <property type="evidence" value="ECO:0007669"/>
    <property type="project" value="InterPro"/>
</dbReference>
<feature type="domain" description="EGF-like" evidence="13">
    <location>
        <begin position="1023"/>
        <end position="1059"/>
    </location>
</feature>
<dbReference type="PROSITE" id="PS00615">
    <property type="entry name" value="C_TYPE_LECTIN_1"/>
    <property type="match status" value="1"/>
</dbReference>
<evidence type="ECO:0000313" key="18">
    <source>
        <dbReference type="EMBL" id="KPP77136.1"/>
    </source>
</evidence>
<dbReference type="InterPro" id="IPR001304">
    <property type="entry name" value="C-type_lectin-like"/>
</dbReference>
<dbReference type="SMART" id="SM00409">
    <property type="entry name" value="IG"/>
    <property type="match status" value="1"/>
</dbReference>
<dbReference type="PRINTS" id="PR01265">
    <property type="entry name" value="LINKMODULE"/>
</dbReference>
<dbReference type="GO" id="GO:0045202">
    <property type="term" value="C:synapse"/>
    <property type="evidence" value="ECO:0007669"/>
    <property type="project" value="TreeGrafter"/>
</dbReference>
<feature type="compositionally biased region" description="Polar residues" evidence="12">
    <location>
        <begin position="407"/>
        <end position="418"/>
    </location>
</feature>
<dbReference type="Gene3D" id="3.10.100.10">
    <property type="entry name" value="Mannose-Binding Protein A, subunit A"/>
    <property type="match status" value="3"/>
</dbReference>
<dbReference type="InterPro" id="IPR018378">
    <property type="entry name" value="C-type_lectin_CS"/>
</dbReference>
<dbReference type="CDD" id="cd03517">
    <property type="entry name" value="Link_domain_CSPGs_modules_1_3"/>
    <property type="match status" value="1"/>
</dbReference>
<dbReference type="SMART" id="SM00406">
    <property type="entry name" value="IGv"/>
    <property type="match status" value="1"/>
</dbReference>
<dbReference type="SUPFAM" id="SSF57535">
    <property type="entry name" value="Complement control module/SCR domain"/>
    <property type="match status" value="1"/>
</dbReference>
<evidence type="ECO:0000256" key="9">
    <source>
        <dbReference type="PROSITE-ProRule" id="PRU00076"/>
    </source>
</evidence>
<feature type="disulfide bond" evidence="11">
    <location>
        <begin position="281"/>
        <end position="302"/>
    </location>
</feature>
<name>A0A0P7XJW2_SCLFO</name>
<dbReference type="PROSITE" id="PS50963">
    <property type="entry name" value="LINK_2"/>
    <property type="match status" value="2"/>
</dbReference>
<dbReference type="GO" id="GO:0001501">
    <property type="term" value="P:skeletal system development"/>
    <property type="evidence" value="ECO:0007669"/>
    <property type="project" value="TreeGrafter"/>
</dbReference>
<evidence type="ECO:0000259" key="17">
    <source>
        <dbReference type="PROSITE" id="PS50963"/>
    </source>
</evidence>
<protein>
    <submittedName>
        <fullName evidence="18">Brevican core protein-like</fullName>
    </submittedName>
</protein>
<dbReference type="InterPro" id="IPR036179">
    <property type="entry name" value="Ig-like_dom_sf"/>
</dbReference>
<evidence type="ECO:0000256" key="5">
    <source>
        <dbReference type="ARBA" id="ARBA00022974"/>
    </source>
</evidence>
<evidence type="ECO:0000256" key="11">
    <source>
        <dbReference type="PROSITE-ProRule" id="PRU00323"/>
    </source>
</evidence>
<dbReference type="Pfam" id="PF00193">
    <property type="entry name" value="Xlink"/>
    <property type="match status" value="2"/>
</dbReference>
<accession>A0A0P7XJW2</accession>
<proteinExistence type="predicted"/>
<feature type="domain" description="Link" evidence="17">
    <location>
        <begin position="238"/>
        <end position="334"/>
    </location>
</feature>
<dbReference type="CDD" id="cd00054">
    <property type="entry name" value="EGF_CA"/>
    <property type="match status" value="1"/>
</dbReference>
<evidence type="ECO:0000259" key="13">
    <source>
        <dbReference type="PROSITE" id="PS50026"/>
    </source>
</evidence>
<evidence type="ECO:0000256" key="6">
    <source>
        <dbReference type="ARBA" id="ARBA00023157"/>
    </source>
</evidence>
<dbReference type="FunFam" id="3.10.100.10:FF:000011">
    <property type="entry name" value="Aggrecan core protein"/>
    <property type="match status" value="1"/>
</dbReference>
<dbReference type="GO" id="GO:0002052">
    <property type="term" value="P:positive regulation of neuroblast proliferation"/>
    <property type="evidence" value="ECO:0007669"/>
    <property type="project" value="TreeGrafter"/>
</dbReference>
<dbReference type="InterPro" id="IPR000436">
    <property type="entry name" value="Sushi_SCR_CCP_dom"/>
</dbReference>
<keyword evidence="5" id="KW-0654">Proteoglycan</keyword>
<feature type="region of interest" description="Disordered" evidence="12">
    <location>
        <begin position="751"/>
        <end position="795"/>
    </location>
</feature>
<dbReference type="Pfam" id="PF00008">
    <property type="entry name" value="EGF"/>
    <property type="match status" value="1"/>
</dbReference>
<feature type="region of interest" description="Disordered" evidence="12">
    <location>
        <begin position="407"/>
        <end position="481"/>
    </location>
</feature>
<evidence type="ECO:0000256" key="12">
    <source>
        <dbReference type="SAM" id="MobiDB-lite"/>
    </source>
</evidence>
<evidence type="ECO:0000256" key="2">
    <source>
        <dbReference type="ARBA" id="ARBA00022525"/>
    </source>
</evidence>
<dbReference type="FunFam" id="3.10.100.10:FF:000002">
    <property type="entry name" value="Hyaluronan proteoglycan link protein 1"/>
    <property type="match status" value="1"/>
</dbReference>
<keyword evidence="2" id="KW-0964">Secreted</keyword>
<dbReference type="InterPro" id="IPR013106">
    <property type="entry name" value="Ig_V-set"/>
</dbReference>
<comment type="caution">
    <text evidence="18">The sequence shown here is derived from an EMBL/GenBank/DDBJ whole genome shotgun (WGS) entry which is preliminary data.</text>
</comment>
<dbReference type="FunFam" id="2.10.70.10:FF:000003">
    <property type="entry name" value="Versican core protein"/>
    <property type="match status" value="1"/>
</dbReference>
<dbReference type="SUPFAM" id="SSF56436">
    <property type="entry name" value="C-type lectin-like"/>
    <property type="match status" value="3"/>
</dbReference>
<dbReference type="PROSITE" id="PS50041">
    <property type="entry name" value="C_TYPE_LECTIN_2"/>
    <property type="match status" value="1"/>
</dbReference>
<dbReference type="AlphaFoldDB" id="A0A0P7XJW2"/>
<comment type="subcellular location">
    <subcellularLocation>
        <location evidence="1">Secreted</location>
    </subcellularLocation>
</comment>
<feature type="disulfide bond" evidence="10">
    <location>
        <begin position="1192"/>
        <end position="1235"/>
    </location>
</feature>
<dbReference type="Gene3D" id="2.10.70.10">
    <property type="entry name" value="Complement Module, domain 1"/>
    <property type="match status" value="1"/>
</dbReference>
<evidence type="ECO:0000256" key="10">
    <source>
        <dbReference type="PROSITE-ProRule" id="PRU00302"/>
    </source>
</evidence>
<evidence type="ECO:0000259" key="16">
    <source>
        <dbReference type="PROSITE" id="PS50923"/>
    </source>
</evidence>
<dbReference type="Gene3D" id="2.60.40.10">
    <property type="entry name" value="Immunoglobulins"/>
    <property type="match status" value="1"/>
</dbReference>
<keyword evidence="4" id="KW-0677">Repeat</keyword>
<feature type="disulfide bond" evidence="10">
    <location>
        <begin position="1221"/>
        <end position="1248"/>
    </location>
</feature>
<dbReference type="FunFam" id="3.10.100.10:FF:000003">
    <property type="entry name" value="Versican core protein"/>
    <property type="match status" value="1"/>
</dbReference>
<keyword evidence="8" id="KW-0393">Immunoglobulin domain</keyword>
<gene>
    <name evidence="18" type="ORF">Z043_103456</name>
</gene>
<dbReference type="CDD" id="cd00033">
    <property type="entry name" value="CCP"/>
    <property type="match status" value="1"/>
</dbReference>
<dbReference type="PROSITE" id="PS00022">
    <property type="entry name" value="EGF_1"/>
    <property type="match status" value="1"/>
</dbReference>
<dbReference type="GO" id="GO:0005540">
    <property type="term" value="F:hyaluronic acid binding"/>
    <property type="evidence" value="ECO:0007669"/>
    <property type="project" value="InterPro"/>
</dbReference>
<dbReference type="InterPro" id="IPR000538">
    <property type="entry name" value="Link_dom"/>
</dbReference>
<feature type="disulfide bond" evidence="9">
    <location>
        <begin position="1049"/>
        <end position="1058"/>
    </location>
</feature>
<dbReference type="PROSITE" id="PS50923">
    <property type="entry name" value="SUSHI"/>
    <property type="match status" value="1"/>
</dbReference>
<dbReference type="SUPFAM" id="SSF48726">
    <property type="entry name" value="Immunoglobulin"/>
    <property type="match status" value="1"/>
</dbReference>
<dbReference type="Proteomes" id="UP000034805">
    <property type="component" value="Unassembled WGS sequence"/>
</dbReference>
<dbReference type="Pfam" id="PF00059">
    <property type="entry name" value="Lectin_C"/>
    <property type="match status" value="1"/>
</dbReference>
<dbReference type="Pfam" id="PF00084">
    <property type="entry name" value="Sushi"/>
    <property type="match status" value="1"/>
</dbReference>
<dbReference type="EMBL" id="JARO02000882">
    <property type="protein sequence ID" value="KPP77136.1"/>
    <property type="molecule type" value="Genomic_DNA"/>
</dbReference>
<dbReference type="InterPro" id="IPR016187">
    <property type="entry name" value="CTDL_fold"/>
</dbReference>
<dbReference type="InterPro" id="IPR013783">
    <property type="entry name" value="Ig-like_fold"/>
</dbReference>
<feature type="compositionally biased region" description="Polar residues" evidence="12">
    <location>
        <begin position="956"/>
        <end position="966"/>
    </location>
</feature>
<keyword evidence="3" id="KW-0732">Signal</keyword>
<dbReference type="SMART" id="SM00445">
    <property type="entry name" value="LINK"/>
    <property type="match status" value="2"/>
</dbReference>
<feature type="region of interest" description="Disordered" evidence="12">
    <location>
        <begin position="956"/>
        <end position="982"/>
    </location>
</feature>
<feature type="domain" description="Sushi" evidence="16">
    <location>
        <begin position="1190"/>
        <end position="1250"/>
    </location>
</feature>
<dbReference type="PROSITE" id="PS50026">
    <property type="entry name" value="EGF_3"/>
    <property type="match status" value="1"/>
</dbReference>
<evidence type="ECO:0000256" key="1">
    <source>
        <dbReference type="ARBA" id="ARBA00004613"/>
    </source>
</evidence>
<feature type="non-terminal residue" evidence="18">
    <location>
        <position position="1264"/>
    </location>
</feature>
<dbReference type="InterPro" id="IPR003599">
    <property type="entry name" value="Ig_sub"/>
</dbReference>
<dbReference type="InterPro" id="IPR007110">
    <property type="entry name" value="Ig-like_dom"/>
</dbReference>
<feature type="domain" description="Link" evidence="17">
    <location>
        <begin position="137"/>
        <end position="232"/>
    </location>
</feature>
<dbReference type="GO" id="GO:0007417">
    <property type="term" value="P:central nervous system development"/>
    <property type="evidence" value="ECO:0007669"/>
    <property type="project" value="TreeGrafter"/>
</dbReference>
<keyword evidence="9" id="KW-0245">EGF-like domain</keyword>
<dbReference type="InterPro" id="IPR016186">
    <property type="entry name" value="C-type_lectin-like/link_sf"/>
</dbReference>
<dbReference type="Gene3D" id="2.10.25.10">
    <property type="entry name" value="Laminin"/>
    <property type="match status" value="1"/>
</dbReference>
<evidence type="ECO:0000259" key="14">
    <source>
        <dbReference type="PROSITE" id="PS50041"/>
    </source>
</evidence>